<name>A0A1I5YSP5_9LACT</name>
<keyword evidence="1" id="KW-0472">Membrane</keyword>
<sequence length="164" mass="18301">MKLKTMVTNAIVAALYVAVTTVIAPLSYGAIQFRVSEIFNHLAVFNRKYIIGIVAGVFIANLFSPLGWYDIVFGTAHSLISLLAMTVLTRKTGNTWIKMGINILMFMFFSFIIAWELKLAFDAPFWLNYVTVAFGELVVMGIGAPIMKVLNDKVHFAKRLEAKS</sequence>
<organism evidence="2 3">
    <name type="scientific">Desemzia incerta</name>
    <dbReference type="NCBI Taxonomy" id="82801"/>
    <lineage>
        <taxon>Bacteria</taxon>
        <taxon>Bacillati</taxon>
        <taxon>Bacillota</taxon>
        <taxon>Bacilli</taxon>
        <taxon>Lactobacillales</taxon>
        <taxon>Carnobacteriaceae</taxon>
        <taxon>Desemzia</taxon>
    </lineage>
</organism>
<dbReference type="PIRSF" id="PIRSF031501">
    <property type="entry name" value="QueT"/>
    <property type="match status" value="1"/>
</dbReference>
<dbReference type="Pfam" id="PF06177">
    <property type="entry name" value="QueT"/>
    <property type="match status" value="1"/>
</dbReference>
<proteinExistence type="predicted"/>
<protein>
    <submittedName>
        <fullName evidence="2">Uncharacterized membrane protein</fullName>
    </submittedName>
</protein>
<dbReference type="OrthoDB" id="1706970at2"/>
<keyword evidence="1" id="KW-1133">Transmembrane helix</keyword>
<feature type="transmembrane region" description="Helical" evidence="1">
    <location>
        <begin position="96"/>
        <end position="115"/>
    </location>
</feature>
<gene>
    <name evidence="2" type="ORF">SAMN04488506_2222</name>
</gene>
<dbReference type="Proteomes" id="UP000199136">
    <property type="component" value="Unassembled WGS sequence"/>
</dbReference>
<reference evidence="2 3" key="1">
    <citation type="submission" date="2016-10" db="EMBL/GenBank/DDBJ databases">
        <authorList>
            <person name="de Groot N.N."/>
        </authorList>
    </citation>
    <scope>NUCLEOTIDE SEQUENCE [LARGE SCALE GENOMIC DNA]</scope>
    <source>
        <strain evidence="2 3">DSM 20581</strain>
    </source>
</reference>
<keyword evidence="1" id="KW-0812">Transmembrane</keyword>
<dbReference type="EMBL" id="FOXW01000013">
    <property type="protein sequence ID" value="SFQ47172.1"/>
    <property type="molecule type" value="Genomic_DNA"/>
</dbReference>
<dbReference type="RefSeq" id="WP_092481224.1">
    <property type="nucleotide sequence ID" value="NZ_CP126128.1"/>
</dbReference>
<feature type="transmembrane region" description="Helical" evidence="1">
    <location>
        <begin position="127"/>
        <end position="150"/>
    </location>
</feature>
<feature type="transmembrane region" description="Helical" evidence="1">
    <location>
        <begin position="49"/>
        <end position="65"/>
    </location>
</feature>
<evidence type="ECO:0000256" key="1">
    <source>
        <dbReference type="SAM" id="Phobius"/>
    </source>
</evidence>
<keyword evidence="3" id="KW-1185">Reference proteome</keyword>
<evidence type="ECO:0000313" key="2">
    <source>
        <dbReference type="EMBL" id="SFQ47172.1"/>
    </source>
</evidence>
<dbReference type="STRING" id="82801.SAMN04488506_2222"/>
<dbReference type="InterPro" id="IPR010387">
    <property type="entry name" value="QueT"/>
</dbReference>
<dbReference type="AlphaFoldDB" id="A0A1I5YSP5"/>
<dbReference type="PANTHER" id="PTHR40044">
    <property type="entry name" value="INTEGRAL MEMBRANE PROTEIN-RELATED"/>
    <property type="match status" value="1"/>
</dbReference>
<evidence type="ECO:0000313" key="3">
    <source>
        <dbReference type="Proteomes" id="UP000199136"/>
    </source>
</evidence>
<dbReference type="PANTHER" id="PTHR40044:SF1">
    <property type="entry name" value="INTEGRAL MEMBRANE PROTEIN"/>
    <property type="match status" value="1"/>
</dbReference>
<accession>A0A1I5YSP5</accession>
<feature type="transmembrane region" description="Helical" evidence="1">
    <location>
        <begin position="6"/>
        <end position="28"/>
    </location>
</feature>